<keyword evidence="3" id="KW-1133">Transmembrane helix</keyword>
<feature type="compositionally biased region" description="Acidic residues" evidence="2">
    <location>
        <begin position="202"/>
        <end position="225"/>
    </location>
</feature>
<dbReference type="AlphaFoldDB" id="C5FH62"/>
<name>C5FH62_ARTOC</name>
<dbReference type="VEuPathDB" id="FungiDB:MCYG_01600"/>
<keyword evidence="3" id="KW-0812">Transmembrane</keyword>
<evidence type="ECO:0000256" key="2">
    <source>
        <dbReference type="SAM" id="MobiDB-lite"/>
    </source>
</evidence>
<dbReference type="InterPro" id="IPR035984">
    <property type="entry name" value="Acyl-CoA-binding_sf"/>
</dbReference>
<evidence type="ECO:0000256" key="1">
    <source>
        <dbReference type="ARBA" id="ARBA00023121"/>
    </source>
</evidence>
<keyword evidence="6" id="KW-1185">Reference proteome</keyword>
<keyword evidence="3" id="KW-0472">Membrane</keyword>
<dbReference type="Gene3D" id="1.20.80.10">
    <property type="match status" value="1"/>
</dbReference>
<evidence type="ECO:0000259" key="4">
    <source>
        <dbReference type="PROSITE" id="PS51228"/>
    </source>
</evidence>
<dbReference type="Proteomes" id="UP000002035">
    <property type="component" value="Unassembled WGS sequence"/>
</dbReference>
<dbReference type="SUPFAM" id="SSF47027">
    <property type="entry name" value="Acyl-CoA binding protein"/>
    <property type="match status" value="1"/>
</dbReference>
<dbReference type="PROSITE" id="PS51228">
    <property type="entry name" value="ACB_2"/>
    <property type="match status" value="1"/>
</dbReference>
<proteinExistence type="predicted"/>
<dbReference type="GeneID" id="9222922"/>
<dbReference type="OMA" id="WMRRKKD"/>
<dbReference type="GO" id="GO:0000062">
    <property type="term" value="F:fatty-acyl-CoA binding"/>
    <property type="evidence" value="ECO:0007669"/>
    <property type="project" value="InterPro"/>
</dbReference>
<dbReference type="PANTHER" id="PTHR23310">
    <property type="entry name" value="ACYL-COA-BINDING PROTEIN, ACBP"/>
    <property type="match status" value="1"/>
</dbReference>
<dbReference type="GO" id="GO:0006631">
    <property type="term" value="P:fatty acid metabolic process"/>
    <property type="evidence" value="ECO:0007669"/>
    <property type="project" value="TreeGrafter"/>
</dbReference>
<dbReference type="EMBL" id="DS995702">
    <property type="protein sequence ID" value="EEQ28781.1"/>
    <property type="molecule type" value="Genomic_DNA"/>
</dbReference>
<feature type="compositionally biased region" description="Polar residues" evidence="2">
    <location>
        <begin position="121"/>
        <end position="133"/>
    </location>
</feature>
<sequence>MSDSVDRVFVHALNTVKKIPRTGSARPPPADRLKLYGLYKQSMEGDVEGVMDRPVGDADVQAEKEKWDSWYAQRNLSRTEAKRRYITTLIETMHRYASPTPEAQELISELEFVWDQIKSNTSSSFSNPDQGLSMSGPARLQSHTSYDNIGSRMARQDFDEAGRDSRLRVLSPVSQPDGGSRRHRYGSQSEKEHDQIPGNKGDDDDTEDDEGEEEDQDEEEEEEEFQEARNSFYENQESGEDPRLQPPAGAGQRHYQRWQKRVEQALTKMTVEVAAVREQLEARKAFEQRKSSIWAWIKWFAWVAIRQLIWDLALLAILLLYLRIRDERRLGRTLKSVWLDVRQRLSKRWIAPFTNGSIEQNNIL</sequence>
<dbReference type="RefSeq" id="XP_002848666.1">
    <property type="nucleotide sequence ID" value="XM_002848620.1"/>
</dbReference>
<feature type="transmembrane region" description="Helical" evidence="3">
    <location>
        <begin position="299"/>
        <end position="322"/>
    </location>
</feature>
<dbReference type="OrthoDB" id="346910at2759"/>
<accession>C5FH62</accession>
<organism evidence="5 6">
    <name type="scientific">Arthroderma otae (strain ATCC MYA-4605 / CBS 113480)</name>
    <name type="common">Microsporum canis</name>
    <dbReference type="NCBI Taxonomy" id="554155"/>
    <lineage>
        <taxon>Eukaryota</taxon>
        <taxon>Fungi</taxon>
        <taxon>Dikarya</taxon>
        <taxon>Ascomycota</taxon>
        <taxon>Pezizomycotina</taxon>
        <taxon>Eurotiomycetes</taxon>
        <taxon>Eurotiomycetidae</taxon>
        <taxon>Onygenales</taxon>
        <taxon>Arthrodermataceae</taxon>
        <taxon>Microsporum</taxon>
    </lineage>
</organism>
<dbReference type="Pfam" id="PF00887">
    <property type="entry name" value="ACBP"/>
    <property type="match status" value="1"/>
</dbReference>
<evidence type="ECO:0000313" key="6">
    <source>
        <dbReference type="Proteomes" id="UP000002035"/>
    </source>
</evidence>
<dbReference type="InterPro" id="IPR014352">
    <property type="entry name" value="FERM/acyl-CoA-bd_prot_sf"/>
</dbReference>
<evidence type="ECO:0000313" key="5">
    <source>
        <dbReference type="EMBL" id="EEQ28781.1"/>
    </source>
</evidence>
<gene>
    <name evidence="5" type="ORF">MCYG_01600</name>
</gene>
<reference evidence="6" key="1">
    <citation type="journal article" date="2012" name="MBio">
        <title>Comparative genome analysis of Trichophyton rubrum and related dermatophytes reveals candidate genes involved in infection.</title>
        <authorList>
            <person name="Martinez D.A."/>
            <person name="Oliver B.G."/>
            <person name="Graeser Y."/>
            <person name="Goldberg J.M."/>
            <person name="Li W."/>
            <person name="Martinez-Rossi N.M."/>
            <person name="Monod M."/>
            <person name="Shelest E."/>
            <person name="Barton R.C."/>
            <person name="Birch E."/>
            <person name="Brakhage A.A."/>
            <person name="Chen Z."/>
            <person name="Gurr S.J."/>
            <person name="Heiman D."/>
            <person name="Heitman J."/>
            <person name="Kosti I."/>
            <person name="Rossi A."/>
            <person name="Saif S."/>
            <person name="Samalova M."/>
            <person name="Saunders C.W."/>
            <person name="Shea T."/>
            <person name="Summerbell R.C."/>
            <person name="Xu J."/>
            <person name="Young S."/>
            <person name="Zeng Q."/>
            <person name="Birren B.W."/>
            <person name="Cuomo C.A."/>
            <person name="White T.C."/>
        </authorList>
    </citation>
    <scope>NUCLEOTIDE SEQUENCE [LARGE SCALE GENOMIC DNA]</scope>
    <source>
        <strain evidence="6">ATCC MYA-4605 / CBS 113480</strain>
    </source>
</reference>
<keyword evidence="1" id="KW-0446">Lipid-binding</keyword>
<feature type="region of interest" description="Disordered" evidence="2">
    <location>
        <begin position="121"/>
        <end position="144"/>
    </location>
</feature>
<dbReference type="PANTHER" id="PTHR23310:SF133">
    <property type="entry name" value="COA BINDING PROTEIN, PUTATIVE (AFU_ORTHOLOGUE AFUA_1G12300)-RELATED"/>
    <property type="match status" value="1"/>
</dbReference>
<protein>
    <recommendedName>
        <fullName evidence="4">ACB domain-containing protein</fullName>
    </recommendedName>
</protein>
<dbReference type="HOGENOM" id="CLU_043304_1_0_1"/>
<feature type="region of interest" description="Disordered" evidence="2">
    <location>
        <begin position="159"/>
        <end position="252"/>
    </location>
</feature>
<dbReference type="STRING" id="554155.C5FH62"/>
<evidence type="ECO:0000256" key="3">
    <source>
        <dbReference type="SAM" id="Phobius"/>
    </source>
</evidence>
<feature type="domain" description="ACB" evidence="4">
    <location>
        <begin position="5"/>
        <end position="98"/>
    </location>
</feature>
<dbReference type="eggNOG" id="KOG0817">
    <property type="taxonomic scope" value="Eukaryota"/>
</dbReference>
<dbReference type="InterPro" id="IPR000582">
    <property type="entry name" value="Acyl-CoA-binding_protein"/>
</dbReference>